<dbReference type="PANTHER" id="PTHR13887:SF14">
    <property type="entry name" value="DISULFIDE BOND FORMATION PROTEIN D"/>
    <property type="match status" value="1"/>
</dbReference>
<dbReference type="SUPFAM" id="SSF52833">
    <property type="entry name" value="Thioredoxin-like"/>
    <property type="match status" value="1"/>
</dbReference>
<sequence length="277" mass="30142">MPNQSPTPSETAASETAESTAPVWRKYLFPAIVIVAAVVAIVLVLVLRGGDGGNGNKGNVPDYAAEDAAVDEQRKNQGEQNSEEQARLELIRSLPERNPDDTLAVGEPNAPVQMIMYSDFQCGFCALWTTNTLPVLMEKYVEPGNLRIEFREANVFGEESVKAARAAAAAGEQGKFLEFQKALYPGGKPMKSFPEDKMVELAEELGLDAEKFKADMGSQKIADLVAQHQHKAAELGVTSTPMFIVGTQPVSGAQPTEQFELIVEQQLDQERSQKDSE</sequence>
<evidence type="ECO:0000256" key="6">
    <source>
        <dbReference type="SAM" id="Phobius"/>
    </source>
</evidence>
<proteinExistence type="inferred from homology"/>
<evidence type="ECO:0000256" key="3">
    <source>
        <dbReference type="ARBA" id="ARBA00023002"/>
    </source>
</evidence>
<dbReference type="Gene3D" id="3.40.30.10">
    <property type="entry name" value="Glutaredoxin"/>
    <property type="match status" value="1"/>
</dbReference>
<dbReference type="EMBL" id="JASODW010000007">
    <property type="protein sequence ID" value="MDK6275386.1"/>
    <property type="molecule type" value="Genomic_DNA"/>
</dbReference>
<keyword evidence="5" id="KW-0676">Redox-active center</keyword>
<evidence type="ECO:0000256" key="5">
    <source>
        <dbReference type="ARBA" id="ARBA00023284"/>
    </source>
</evidence>
<dbReference type="InterPro" id="IPR012336">
    <property type="entry name" value="Thioredoxin-like_fold"/>
</dbReference>
<keyword evidence="6" id="KW-1133">Transmembrane helix</keyword>
<accession>A0AAP4C771</accession>
<comment type="caution">
    <text evidence="8">The sequence shown here is derived from an EMBL/GenBank/DDBJ whole genome shotgun (WGS) entry which is preliminary data.</text>
</comment>
<keyword evidence="3" id="KW-0560">Oxidoreductase</keyword>
<keyword evidence="4" id="KW-1015">Disulfide bond</keyword>
<evidence type="ECO:0000256" key="2">
    <source>
        <dbReference type="ARBA" id="ARBA00022729"/>
    </source>
</evidence>
<dbReference type="GO" id="GO:0016491">
    <property type="term" value="F:oxidoreductase activity"/>
    <property type="evidence" value="ECO:0007669"/>
    <property type="project" value="UniProtKB-KW"/>
</dbReference>
<dbReference type="PANTHER" id="PTHR13887">
    <property type="entry name" value="GLUTATHIONE S-TRANSFERASE KAPPA"/>
    <property type="match status" value="1"/>
</dbReference>
<organism evidence="8 9">
    <name type="scientific">Pseudoglutamicibacter cumminsii</name>
    <dbReference type="NCBI Taxonomy" id="156979"/>
    <lineage>
        <taxon>Bacteria</taxon>
        <taxon>Bacillati</taxon>
        <taxon>Actinomycetota</taxon>
        <taxon>Actinomycetes</taxon>
        <taxon>Micrococcales</taxon>
        <taxon>Micrococcaceae</taxon>
        <taxon>Pseudoglutamicibacter</taxon>
    </lineage>
</organism>
<gene>
    <name evidence="8" type="ORF">QP116_06510</name>
</gene>
<dbReference type="AlphaFoldDB" id="A0AAP4C771"/>
<protein>
    <submittedName>
        <fullName evidence="8">Thioredoxin domain-containing protein</fullName>
    </submittedName>
</protein>
<evidence type="ECO:0000256" key="4">
    <source>
        <dbReference type="ARBA" id="ARBA00023157"/>
    </source>
</evidence>
<comment type="similarity">
    <text evidence="1">Belongs to the thioredoxin family. DsbA subfamily.</text>
</comment>
<name>A0AAP4C771_9MICC</name>
<feature type="domain" description="Thioredoxin-like fold" evidence="7">
    <location>
        <begin position="101"/>
        <end position="264"/>
    </location>
</feature>
<dbReference type="Pfam" id="PF13462">
    <property type="entry name" value="Thioredoxin_4"/>
    <property type="match status" value="1"/>
</dbReference>
<reference evidence="8" key="1">
    <citation type="submission" date="2023-05" db="EMBL/GenBank/DDBJ databases">
        <title>Cataloging the Phylogenetic Diversity of Human Bladder Bacteria.</title>
        <authorList>
            <person name="Du J."/>
        </authorList>
    </citation>
    <scope>NUCLEOTIDE SEQUENCE</scope>
    <source>
        <strain evidence="8">UMB9978</strain>
    </source>
</reference>
<dbReference type="InterPro" id="IPR036249">
    <property type="entry name" value="Thioredoxin-like_sf"/>
</dbReference>
<evidence type="ECO:0000256" key="1">
    <source>
        <dbReference type="ARBA" id="ARBA00005791"/>
    </source>
</evidence>
<dbReference type="RefSeq" id="WP_101629858.1">
    <property type="nucleotide sequence ID" value="NZ_JASODW010000007.1"/>
</dbReference>
<keyword evidence="2" id="KW-0732">Signal</keyword>
<dbReference type="Proteomes" id="UP001240483">
    <property type="component" value="Unassembled WGS sequence"/>
</dbReference>
<evidence type="ECO:0000313" key="8">
    <source>
        <dbReference type="EMBL" id="MDK6275386.1"/>
    </source>
</evidence>
<keyword evidence="6" id="KW-0472">Membrane</keyword>
<evidence type="ECO:0000259" key="7">
    <source>
        <dbReference type="Pfam" id="PF13462"/>
    </source>
</evidence>
<keyword evidence="6" id="KW-0812">Transmembrane</keyword>
<feature type="transmembrane region" description="Helical" evidence="6">
    <location>
        <begin position="27"/>
        <end position="47"/>
    </location>
</feature>
<evidence type="ECO:0000313" key="9">
    <source>
        <dbReference type="Proteomes" id="UP001240483"/>
    </source>
</evidence>